<proteinExistence type="predicted"/>
<gene>
    <name evidence="3" type="ORF">Fcan01_23702</name>
</gene>
<evidence type="ECO:0000256" key="2">
    <source>
        <dbReference type="SAM" id="SignalP"/>
    </source>
</evidence>
<dbReference type="OrthoDB" id="6363928at2759"/>
<protein>
    <submittedName>
        <fullName evidence="3">Uncharacterized protein</fullName>
    </submittedName>
</protein>
<evidence type="ECO:0000256" key="1">
    <source>
        <dbReference type="SAM" id="Phobius"/>
    </source>
</evidence>
<keyword evidence="2" id="KW-0732">Signal</keyword>
<dbReference type="EMBL" id="LNIX01000029">
    <property type="protein sequence ID" value="OXA41338.1"/>
    <property type="molecule type" value="Genomic_DNA"/>
</dbReference>
<evidence type="ECO:0000313" key="3">
    <source>
        <dbReference type="EMBL" id="OXA41338.1"/>
    </source>
</evidence>
<feature type="signal peptide" evidence="2">
    <location>
        <begin position="1"/>
        <end position="22"/>
    </location>
</feature>
<name>A0A226D8X8_FOLCA</name>
<keyword evidence="4" id="KW-1185">Reference proteome</keyword>
<keyword evidence="1" id="KW-0812">Transmembrane</keyword>
<feature type="chain" id="PRO_5013121611" evidence="2">
    <location>
        <begin position="23"/>
        <end position="443"/>
    </location>
</feature>
<sequence>MKSTKAADLLLLLHLMMRVTIARSPHHYDEWTESGWRAIFKLLRSVNSCDMDLILVAPTDLGPEGCPSYLRTFGFAFVPTNTLVGLNFSLVEPLWRPGCIAVFPQHNQDSFHHIVYGEAIKSGLRAARSKRESAAASAIKTHFIMVFIYPEMLAWQDPVAERDRLKTFLGQTTLSNFLVNSDMYTIFVSGGGSGEVVKASLWESYSVKTFHFLSRMTLPIFLEEWRDDQTYSDGNDDEFKFVHHYDVLGGKVGRCSDFMGITMVASTKQDRYSKWVKVDRVNGKLSLVGGSAAFWYWDLAKMLNFSMEVTYDASMVPLGKKSLAVNILAQANSEEADFSFTTGMVVEFRANSVTFLQPVYSTLIYVFFKQPPANSMRDIVTAPFNATLWATILSMWILLVLTVLLGQWFHAGSSEGGIHVGKDAEFAATVALFAVAASCQKCE</sequence>
<evidence type="ECO:0000313" key="4">
    <source>
        <dbReference type="Proteomes" id="UP000198287"/>
    </source>
</evidence>
<reference evidence="3 4" key="1">
    <citation type="submission" date="2015-12" db="EMBL/GenBank/DDBJ databases">
        <title>The genome of Folsomia candida.</title>
        <authorList>
            <person name="Faddeeva A."/>
            <person name="Derks M.F."/>
            <person name="Anvar Y."/>
            <person name="Smit S."/>
            <person name="Van Straalen N."/>
            <person name="Roelofs D."/>
        </authorList>
    </citation>
    <scope>NUCLEOTIDE SEQUENCE [LARGE SCALE GENOMIC DNA]</scope>
    <source>
        <strain evidence="3 4">VU population</strain>
        <tissue evidence="3">Whole body</tissue>
    </source>
</reference>
<dbReference type="AlphaFoldDB" id="A0A226D8X8"/>
<dbReference type="Proteomes" id="UP000198287">
    <property type="component" value="Unassembled WGS sequence"/>
</dbReference>
<keyword evidence="1" id="KW-1133">Transmembrane helix</keyword>
<keyword evidence="1" id="KW-0472">Membrane</keyword>
<comment type="caution">
    <text evidence="3">The sequence shown here is derived from an EMBL/GenBank/DDBJ whole genome shotgun (WGS) entry which is preliminary data.</text>
</comment>
<feature type="transmembrane region" description="Helical" evidence="1">
    <location>
        <begin position="386"/>
        <end position="405"/>
    </location>
</feature>
<organism evidence="3 4">
    <name type="scientific">Folsomia candida</name>
    <name type="common">Springtail</name>
    <dbReference type="NCBI Taxonomy" id="158441"/>
    <lineage>
        <taxon>Eukaryota</taxon>
        <taxon>Metazoa</taxon>
        <taxon>Ecdysozoa</taxon>
        <taxon>Arthropoda</taxon>
        <taxon>Hexapoda</taxon>
        <taxon>Collembola</taxon>
        <taxon>Entomobryomorpha</taxon>
        <taxon>Isotomoidea</taxon>
        <taxon>Isotomidae</taxon>
        <taxon>Proisotominae</taxon>
        <taxon>Folsomia</taxon>
    </lineage>
</organism>
<accession>A0A226D8X8</accession>